<proteinExistence type="inferred from homology"/>
<evidence type="ECO:0000256" key="8">
    <source>
        <dbReference type="ARBA" id="ARBA00023077"/>
    </source>
</evidence>
<dbReference type="PANTHER" id="PTHR32552:SF81">
    <property type="entry name" value="TONB-DEPENDENT OUTER MEMBRANE RECEPTOR"/>
    <property type="match status" value="1"/>
</dbReference>
<keyword evidence="9 11" id="KW-0472">Membrane</keyword>
<keyword evidence="3 11" id="KW-1134">Transmembrane beta strand</keyword>
<keyword evidence="7" id="KW-0406">Ion transport</keyword>
<evidence type="ECO:0000256" key="5">
    <source>
        <dbReference type="ARBA" id="ARBA00022692"/>
    </source>
</evidence>
<keyword evidence="6" id="KW-0408">Iron</keyword>
<dbReference type="KEGG" id="sari:H5J25_02315"/>
<keyword evidence="8 12" id="KW-0798">TonB box</keyword>
<dbReference type="Pfam" id="PF00593">
    <property type="entry name" value="TonB_dep_Rec_b-barrel"/>
    <property type="match status" value="1"/>
</dbReference>
<dbReference type="InterPro" id="IPR000531">
    <property type="entry name" value="Beta-barrel_TonB"/>
</dbReference>
<dbReference type="EMBL" id="CP061035">
    <property type="protein sequence ID" value="QQV77656.1"/>
    <property type="molecule type" value="Genomic_DNA"/>
</dbReference>
<dbReference type="SUPFAM" id="SSF56935">
    <property type="entry name" value="Porins"/>
    <property type="match status" value="1"/>
</dbReference>
<feature type="domain" description="TonB-dependent receptor plug" evidence="15">
    <location>
        <begin position="53"/>
        <end position="159"/>
    </location>
</feature>
<evidence type="ECO:0000256" key="6">
    <source>
        <dbReference type="ARBA" id="ARBA00023004"/>
    </source>
</evidence>
<dbReference type="Pfam" id="PF07715">
    <property type="entry name" value="Plug"/>
    <property type="match status" value="1"/>
</dbReference>
<evidence type="ECO:0000259" key="15">
    <source>
        <dbReference type="Pfam" id="PF07715"/>
    </source>
</evidence>
<evidence type="ECO:0000256" key="1">
    <source>
        <dbReference type="ARBA" id="ARBA00004571"/>
    </source>
</evidence>
<comment type="similarity">
    <text evidence="11 12">Belongs to the TonB-dependent receptor family.</text>
</comment>
<dbReference type="GO" id="GO:0006826">
    <property type="term" value="P:iron ion transport"/>
    <property type="evidence" value="ECO:0007669"/>
    <property type="project" value="UniProtKB-KW"/>
</dbReference>
<dbReference type="PANTHER" id="PTHR32552">
    <property type="entry name" value="FERRICHROME IRON RECEPTOR-RELATED"/>
    <property type="match status" value="1"/>
</dbReference>
<keyword evidence="5 11" id="KW-0812">Transmembrane</keyword>
<accession>A0A974NVF1</accession>
<dbReference type="InterPro" id="IPR012910">
    <property type="entry name" value="Plug_dom"/>
</dbReference>
<dbReference type="InterPro" id="IPR036942">
    <property type="entry name" value="Beta-barrel_TonB_sf"/>
</dbReference>
<evidence type="ECO:0000256" key="3">
    <source>
        <dbReference type="ARBA" id="ARBA00022452"/>
    </source>
</evidence>
<comment type="subcellular location">
    <subcellularLocation>
        <location evidence="1 11">Cell outer membrane</location>
        <topology evidence="1 11">Multi-pass membrane protein</topology>
    </subcellularLocation>
</comment>
<dbReference type="RefSeq" id="WP_202094361.1">
    <property type="nucleotide sequence ID" value="NZ_CP061035.1"/>
</dbReference>
<evidence type="ECO:0000256" key="12">
    <source>
        <dbReference type="RuleBase" id="RU003357"/>
    </source>
</evidence>
<keyword evidence="17" id="KW-1185">Reference proteome</keyword>
<feature type="region of interest" description="Disordered" evidence="13">
    <location>
        <begin position="1"/>
        <end position="37"/>
    </location>
</feature>
<name>A0A974NVF1_9SPHN</name>
<dbReference type="Gene3D" id="2.40.170.20">
    <property type="entry name" value="TonB-dependent receptor, beta-barrel domain"/>
    <property type="match status" value="1"/>
</dbReference>
<keyword evidence="2 11" id="KW-0813">Transport</keyword>
<evidence type="ECO:0000256" key="11">
    <source>
        <dbReference type="PROSITE-ProRule" id="PRU01360"/>
    </source>
</evidence>
<evidence type="ECO:0000256" key="2">
    <source>
        <dbReference type="ARBA" id="ARBA00022448"/>
    </source>
</evidence>
<feature type="domain" description="TonB-dependent receptor-like beta-barrel" evidence="14">
    <location>
        <begin position="292"/>
        <end position="739"/>
    </location>
</feature>
<evidence type="ECO:0000256" key="13">
    <source>
        <dbReference type="SAM" id="MobiDB-lite"/>
    </source>
</evidence>
<dbReference type="AlphaFoldDB" id="A0A974NVF1"/>
<keyword evidence="10 11" id="KW-0998">Cell outer membrane</keyword>
<dbReference type="GO" id="GO:0009279">
    <property type="term" value="C:cell outer membrane"/>
    <property type="evidence" value="ECO:0007669"/>
    <property type="project" value="UniProtKB-SubCell"/>
</dbReference>
<evidence type="ECO:0000256" key="4">
    <source>
        <dbReference type="ARBA" id="ARBA00022496"/>
    </source>
</evidence>
<dbReference type="InterPro" id="IPR039426">
    <property type="entry name" value="TonB-dep_rcpt-like"/>
</dbReference>
<reference evidence="17" key="1">
    <citation type="submission" date="2020-09" db="EMBL/GenBank/DDBJ databases">
        <title>Sphingomonas sp., a new species isolated from pork steak.</title>
        <authorList>
            <person name="Heidler von Heilborn D."/>
        </authorList>
    </citation>
    <scope>NUCLEOTIDE SEQUENCE [LARGE SCALE GENOMIC DNA]</scope>
</reference>
<evidence type="ECO:0000256" key="10">
    <source>
        <dbReference type="ARBA" id="ARBA00023237"/>
    </source>
</evidence>
<evidence type="ECO:0000313" key="16">
    <source>
        <dbReference type="EMBL" id="QQV77656.1"/>
    </source>
</evidence>
<evidence type="ECO:0000256" key="7">
    <source>
        <dbReference type="ARBA" id="ARBA00023065"/>
    </source>
</evidence>
<dbReference type="Proteomes" id="UP000595894">
    <property type="component" value="Chromosome"/>
</dbReference>
<evidence type="ECO:0000256" key="9">
    <source>
        <dbReference type="ARBA" id="ARBA00023136"/>
    </source>
</evidence>
<organism evidence="16 17">
    <name type="scientific">Sphingomonas aliaeris</name>
    <dbReference type="NCBI Taxonomy" id="2759526"/>
    <lineage>
        <taxon>Bacteria</taxon>
        <taxon>Pseudomonadati</taxon>
        <taxon>Pseudomonadota</taxon>
        <taxon>Alphaproteobacteria</taxon>
        <taxon>Sphingomonadales</taxon>
        <taxon>Sphingomonadaceae</taxon>
        <taxon>Sphingomonas</taxon>
    </lineage>
</organism>
<keyword evidence="4" id="KW-0410">Iron transport</keyword>
<dbReference type="PROSITE" id="PS52016">
    <property type="entry name" value="TONB_DEPENDENT_REC_3"/>
    <property type="match status" value="1"/>
</dbReference>
<gene>
    <name evidence="16" type="ORF">H5J25_02315</name>
</gene>
<evidence type="ECO:0000313" key="17">
    <source>
        <dbReference type="Proteomes" id="UP000595894"/>
    </source>
</evidence>
<protein>
    <submittedName>
        <fullName evidence="16">TonB-dependent receptor</fullName>
    </submittedName>
</protein>
<sequence>MAQTQTSADPAEPAAGQIAGSPTVQADAPAAAETSDSNLSEIVVTAQKRSERLQRVPIAVTAISSTVLTQAGLGLSEDLPRLTPGLTVNRNANFVGLFLRGVGTQFANPGLESSVATYQDDTYMPRTATAAFAFNDIERIEVLKGPQGTLYGRNAAAGAVRIITNDPKMGLWEGNASVQYGRYNRTGADAVINAPIGDSVALRISAMYDANDGYVTSINPTTPRLQSRNVWHVNGKLLWNATDNLSIKLSGDIGRKFDHEGQAFISIDSTCPGLIAACLGGRGGNGTLVSGQDGPARGDFPGSKFDTRDAGAALRADLTTGIGTVSSITTYRYYKFTGLADLDTANIPFQHALTDGENTKSYSQEFQLVSDNTKKLKYVFGLFYYKEKSGSNFSVSGIAINQQLGGPFTAVNGNVRTQPRLNALSDFDIESYAPYGEATYDFLDWLGLTVGLRYTSERKTQNSQDLRIIIPQAGVNVSAFGTPFGPREAKFDKLTPRVSINVKPSRDLLFYASFSRGFKSGGINSPDFARSPIILPEVLDSYELGAKTEFGNVRLNGSAFYYDYSNLQVTITSAQCGGSCVFNAANATIKGVEADTEWAPTSALNLGAGFSYLDTKFKNFAAGQSFVPASGTAACTAATATPNPADDGACLGYSLITKDQSGRPLPQAPKLTTYVRGSYTAELPNGAKLRFNALWNHTGRYFYGPDATFGIEPSKDLVSGAITFITADDFSLSVFGDNLLDDKYNTQFARQQTGGWTVPGMPRTWGVKLAKKF</sequence>
<evidence type="ECO:0000259" key="14">
    <source>
        <dbReference type="Pfam" id="PF00593"/>
    </source>
</evidence>
<keyword evidence="16" id="KW-0675">Receptor</keyword>